<feature type="transmembrane region" description="Helical" evidence="7">
    <location>
        <begin position="275"/>
        <end position="299"/>
    </location>
</feature>
<accession>A0A4S8HI73</accession>
<feature type="transmembrane region" description="Helical" evidence="7">
    <location>
        <begin position="22"/>
        <end position="45"/>
    </location>
</feature>
<name>A0A4S8HI73_9BACT</name>
<comment type="similarity">
    <text evidence="2">Belongs to the ABC-4 integral membrane protein family. LolC/E subfamily.</text>
</comment>
<evidence type="ECO:0000256" key="4">
    <source>
        <dbReference type="ARBA" id="ARBA00022692"/>
    </source>
</evidence>
<evidence type="ECO:0000313" key="11">
    <source>
        <dbReference type="Proteomes" id="UP000306918"/>
    </source>
</evidence>
<dbReference type="AlphaFoldDB" id="A0A4S8HI73"/>
<dbReference type="PANTHER" id="PTHR30489">
    <property type="entry name" value="LIPOPROTEIN-RELEASING SYSTEM TRANSMEMBRANE PROTEIN LOLE"/>
    <property type="match status" value="1"/>
</dbReference>
<dbReference type="RefSeq" id="WP_136580294.1">
    <property type="nucleotide sequence ID" value="NZ_STFF01000011.1"/>
</dbReference>
<gene>
    <name evidence="10" type="ORF">FAM09_27040</name>
</gene>
<dbReference type="GO" id="GO:0044874">
    <property type="term" value="P:lipoprotein localization to outer membrane"/>
    <property type="evidence" value="ECO:0007669"/>
    <property type="project" value="TreeGrafter"/>
</dbReference>
<evidence type="ECO:0000256" key="5">
    <source>
        <dbReference type="ARBA" id="ARBA00022989"/>
    </source>
</evidence>
<evidence type="ECO:0000313" key="10">
    <source>
        <dbReference type="EMBL" id="THU32452.1"/>
    </source>
</evidence>
<dbReference type="Pfam" id="PF12704">
    <property type="entry name" value="MacB_PCD"/>
    <property type="match status" value="1"/>
</dbReference>
<feature type="transmembrane region" description="Helical" evidence="7">
    <location>
        <begin position="371"/>
        <end position="397"/>
    </location>
</feature>
<evidence type="ECO:0000259" key="9">
    <source>
        <dbReference type="Pfam" id="PF12704"/>
    </source>
</evidence>
<sequence>MNIAAFIARRIAFNQQKSFSRFVIRLSIAATVISVTVMILTLTFASGFQKTISHKIFSFWGHIRIQSYYSARVAIAEETPIHRSDSVTGLKKLYPAIKTVQAFATKNAILKTAETIEGVLFKGLDKGYDFSNLEQFRVEGRWLSFTDSGYSNEINLSAYTANLLKLKVNDQVLIYFIQPGAPPRPRKLTVVGIFKTGIEEYDKLIAVGDLKLIQRLNDWDATQIGGYEIFLHDYNRMDAVSEAVVPDIPIGLQSNTIKYIYPSIFDWLALQNKTIFIVLAIMIGIAILNLITCLLILVLERTRMIGMMKALGARNYTVRGVFLYHGAIITFFGLFLGNICALLIAWLQQQTGFIKLPEDAYYISEAAVDIVWWQIAAVNTGTFIVCFLVLLIPTIIIKRVQPIKAIQFR</sequence>
<keyword evidence="11" id="KW-1185">Reference proteome</keyword>
<comment type="caution">
    <text evidence="10">The sequence shown here is derived from an EMBL/GenBank/DDBJ whole genome shotgun (WGS) entry which is preliminary data.</text>
</comment>
<evidence type="ECO:0000256" key="6">
    <source>
        <dbReference type="ARBA" id="ARBA00023136"/>
    </source>
</evidence>
<dbReference type="Pfam" id="PF02687">
    <property type="entry name" value="FtsX"/>
    <property type="match status" value="1"/>
</dbReference>
<dbReference type="InterPro" id="IPR051447">
    <property type="entry name" value="Lipoprotein-release_system"/>
</dbReference>
<dbReference type="PANTHER" id="PTHR30489:SF0">
    <property type="entry name" value="LIPOPROTEIN-RELEASING SYSTEM TRANSMEMBRANE PROTEIN LOLE"/>
    <property type="match status" value="1"/>
</dbReference>
<dbReference type="Proteomes" id="UP000306918">
    <property type="component" value="Unassembled WGS sequence"/>
</dbReference>
<protein>
    <submittedName>
        <fullName evidence="10">ABC transporter permease</fullName>
    </submittedName>
</protein>
<dbReference type="GO" id="GO:0098797">
    <property type="term" value="C:plasma membrane protein complex"/>
    <property type="evidence" value="ECO:0007669"/>
    <property type="project" value="TreeGrafter"/>
</dbReference>
<keyword evidence="3" id="KW-1003">Cell membrane</keyword>
<comment type="subcellular location">
    <subcellularLocation>
        <location evidence="1">Cell membrane</location>
        <topology evidence="1">Multi-pass membrane protein</topology>
    </subcellularLocation>
</comment>
<keyword evidence="5 7" id="KW-1133">Transmembrane helix</keyword>
<feature type="domain" description="MacB-like periplasmic core" evidence="9">
    <location>
        <begin position="26"/>
        <end position="206"/>
    </location>
</feature>
<reference evidence="10 11" key="1">
    <citation type="submission" date="2019-04" db="EMBL/GenBank/DDBJ databases">
        <title>Niastella caeni sp. nov., isolated from activated sludge.</title>
        <authorList>
            <person name="Sheng M."/>
        </authorList>
    </citation>
    <scope>NUCLEOTIDE SEQUENCE [LARGE SCALE GENOMIC DNA]</scope>
    <source>
        <strain evidence="10 11">HX-2-15</strain>
    </source>
</reference>
<evidence type="ECO:0000256" key="2">
    <source>
        <dbReference type="ARBA" id="ARBA00005236"/>
    </source>
</evidence>
<proteinExistence type="inferred from homology"/>
<organism evidence="10 11">
    <name type="scientific">Niastella caeni</name>
    <dbReference type="NCBI Taxonomy" id="2569763"/>
    <lineage>
        <taxon>Bacteria</taxon>
        <taxon>Pseudomonadati</taxon>
        <taxon>Bacteroidota</taxon>
        <taxon>Chitinophagia</taxon>
        <taxon>Chitinophagales</taxon>
        <taxon>Chitinophagaceae</taxon>
        <taxon>Niastella</taxon>
    </lineage>
</organism>
<evidence type="ECO:0000256" key="7">
    <source>
        <dbReference type="SAM" id="Phobius"/>
    </source>
</evidence>
<feature type="transmembrane region" description="Helical" evidence="7">
    <location>
        <begin position="320"/>
        <end position="347"/>
    </location>
</feature>
<dbReference type="InterPro" id="IPR025857">
    <property type="entry name" value="MacB_PCD"/>
</dbReference>
<keyword evidence="4 7" id="KW-0812">Transmembrane</keyword>
<feature type="domain" description="ABC3 transporter permease C-terminal" evidence="8">
    <location>
        <begin position="277"/>
        <end position="402"/>
    </location>
</feature>
<evidence type="ECO:0000256" key="1">
    <source>
        <dbReference type="ARBA" id="ARBA00004651"/>
    </source>
</evidence>
<keyword evidence="6 7" id="KW-0472">Membrane</keyword>
<dbReference type="EMBL" id="STFF01000011">
    <property type="protein sequence ID" value="THU32452.1"/>
    <property type="molecule type" value="Genomic_DNA"/>
</dbReference>
<evidence type="ECO:0000259" key="8">
    <source>
        <dbReference type="Pfam" id="PF02687"/>
    </source>
</evidence>
<evidence type="ECO:0000256" key="3">
    <source>
        <dbReference type="ARBA" id="ARBA00022475"/>
    </source>
</evidence>
<dbReference type="OrthoDB" id="1522670at2"/>
<dbReference type="InterPro" id="IPR003838">
    <property type="entry name" value="ABC3_permease_C"/>
</dbReference>